<feature type="region of interest" description="Disordered" evidence="1">
    <location>
        <begin position="138"/>
        <end position="157"/>
    </location>
</feature>
<accession>A0A371GZK0</accession>
<dbReference type="Pfam" id="PF14223">
    <property type="entry name" value="Retrotran_gag_2"/>
    <property type="match status" value="1"/>
</dbReference>
<dbReference type="Proteomes" id="UP000257109">
    <property type="component" value="Unassembled WGS sequence"/>
</dbReference>
<dbReference type="AlphaFoldDB" id="A0A371GZK0"/>
<sequence length="354" mass="41470">FKENALLSDHLNEFQGIIDQMSRMGIKFEDEILGLLLLNSLPESWETFKVFITNSSPNGVISLQMVKDSVLNEEMRRKAQGSSSQSELLVTKNRGRSKKKEREKSKSKSKSRYKNVECHYCHKQDIYKSIVSCRKKENKDKKRQQGIRHEKTPKTPQLNGLAERMNKTLIERAFVHVLKDERSKLDMKTRQCIFIGYGHDEYGYKMYDPVEKKLVRSRDAQFMEDETIEDIDKNGEQHNYVGNQQLGDDFDVPPDDDVEKEQEMSQDENLGDAPEPPPIQLKKSNRQRQSYTRYTSNEYMTLTDGEEPKYYQESMESEERKKAWQSKLQKCVALSTTKAELGFVQDEHWLFYDS</sequence>
<feature type="domain" description="Retroviral polymerase SH3-like" evidence="2">
    <location>
        <begin position="172"/>
        <end position="230"/>
    </location>
</feature>
<reference evidence="3" key="1">
    <citation type="submission" date="2018-05" db="EMBL/GenBank/DDBJ databases">
        <title>Draft genome of Mucuna pruriens seed.</title>
        <authorList>
            <person name="Nnadi N.E."/>
            <person name="Vos R."/>
            <person name="Hasami M.H."/>
            <person name="Devisetty U.K."/>
            <person name="Aguiy J.C."/>
        </authorList>
    </citation>
    <scope>NUCLEOTIDE SEQUENCE [LARGE SCALE GENOMIC DNA]</scope>
    <source>
        <strain evidence="3">JCA_2017</strain>
    </source>
</reference>
<dbReference type="GO" id="GO:0003676">
    <property type="term" value="F:nucleic acid binding"/>
    <property type="evidence" value="ECO:0007669"/>
    <property type="project" value="InterPro"/>
</dbReference>
<comment type="caution">
    <text evidence="3">The sequence shown here is derived from an EMBL/GenBank/DDBJ whole genome shotgun (WGS) entry which is preliminary data.</text>
</comment>
<feature type="non-terminal residue" evidence="3">
    <location>
        <position position="1"/>
    </location>
</feature>
<proteinExistence type="predicted"/>
<feature type="region of interest" description="Disordered" evidence="1">
    <location>
        <begin position="229"/>
        <end position="298"/>
    </location>
</feature>
<keyword evidence="4" id="KW-1185">Reference proteome</keyword>
<dbReference type="Pfam" id="PF25597">
    <property type="entry name" value="SH3_retrovirus"/>
    <property type="match status" value="1"/>
</dbReference>
<dbReference type="EMBL" id="QJKJ01004000">
    <property type="protein sequence ID" value="RDX95980.1"/>
    <property type="molecule type" value="Genomic_DNA"/>
</dbReference>
<dbReference type="Gene3D" id="3.30.420.10">
    <property type="entry name" value="Ribonuclease H-like superfamily/Ribonuclease H"/>
    <property type="match status" value="1"/>
</dbReference>
<evidence type="ECO:0000259" key="2">
    <source>
        <dbReference type="Pfam" id="PF25597"/>
    </source>
</evidence>
<evidence type="ECO:0000256" key="1">
    <source>
        <dbReference type="SAM" id="MobiDB-lite"/>
    </source>
</evidence>
<evidence type="ECO:0000313" key="4">
    <source>
        <dbReference type="Proteomes" id="UP000257109"/>
    </source>
</evidence>
<gene>
    <name evidence="3" type="ORF">CR513_21418</name>
</gene>
<evidence type="ECO:0000313" key="3">
    <source>
        <dbReference type="EMBL" id="RDX95980.1"/>
    </source>
</evidence>
<dbReference type="OrthoDB" id="1432605at2759"/>
<organism evidence="3 4">
    <name type="scientific">Mucuna pruriens</name>
    <name type="common">Velvet bean</name>
    <name type="synonym">Dolichos pruriens</name>
    <dbReference type="NCBI Taxonomy" id="157652"/>
    <lineage>
        <taxon>Eukaryota</taxon>
        <taxon>Viridiplantae</taxon>
        <taxon>Streptophyta</taxon>
        <taxon>Embryophyta</taxon>
        <taxon>Tracheophyta</taxon>
        <taxon>Spermatophyta</taxon>
        <taxon>Magnoliopsida</taxon>
        <taxon>eudicotyledons</taxon>
        <taxon>Gunneridae</taxon>
        <taxon>Pentapetalae</taxon>
        <taxon>rosids</taxon>
        <taxon>fabids</taxon>
        <taxon>Fabales</taxon>
        <taxon>Fabaceae</taxon>
        <taxon>Papilionoideae</taxon>
        <taxon>50 kb inversion clade</taxon>
        <taxon>NPAAA clade</taxon>
        <taxon>indigoferoid/millettioid clade</taxon>
        <taxon>Phaseoleae</taxon>
        <taxon>Mucuna</taxon>
    </lineage>
</organism>
<feature type="compositionally biased region" description="Polar residues" evidence="1">
    <location>
        <begin position="287"/>
        <end position="298"/>
    </location>
</feature>
<dbReference type="InterPro" id="IPR036397">
    <property type="entry name" value="RNaseH_sf"/>
</dbReference>
<feature type="region of interest" description="Disordered" evidence="1">
    <location>
        <begin position="76"/>
        <end position="111"/>
    </location>
</feature>
<name>A0A371GZK0_MUCPR</name>
<dbReference type="InterPro" id="IPR057670">
    <property type="entry name" value="SH3_retrovirus"/>
</dbReference>
<protein>
    <recommendedName>
        <fullName evidence="2">Retroviral polymerase SH3-like domain-containing protein</fullName>
    </recommendedName>
</protein>
<feature type="compositionally biased region" description="Acidic residues" evidence="1">
    <location>
        <begin position="248"/>
        <end position="270"/>
    </location>
</feature>